<accession>K9EA97</accession>
<evidence type="ECO:0000256" key="4">
    <source>
        <dbReference type="HAMAP-Rule" id="MF_00849"/>
    </source>
</evidence>
<dbReference type="GO" id="GO:0005829">
    <property type="term" value="C:cytosol"/>
    <property type="evidence" value="ECO:0007669"/>
    <property type="project" value="TreeGrafter"/>
</dbReference>
<dbReference type="InterPro" id="IPR035647">
    <property type="entry name" value="EFG_III/V"/>
</dbReference>
<keyword evidence="4" id="KW-0690">Ribosome biogenesis</keyword>
<dbReference type="GO" id="GO:0005525">
    <property type="term" value="F:GTP binding"/>
    <property type="evidence" value="ECO:0007669"/>
    <property type="project" value="UniProtKB-UniRule"/>
</dbReference>
<proteinExistence type="inferred from homology"/>
<dbReference type="NCBIfam" id="TIGR01394">
    <property type="entry name" value="TypA_BipA"/>
    <property type="match status" value="1"/>
</dbReference>
<dbReference type="GO" id="GO:0003924">
    <property type="term" value="F:GTPase activity"/>
    <property type="evidence" value="ECO:0007669"/>
    <property type="project" value="UniProtKB-UniRule"/>
</dbReference>
<dbReference type="OrthoDB" id="9801591at2"/>
<dbReference type="InterPro" id="IPR004161">
    <property type="entry name" value="EFTu-like_2"/>
</dbReference>
<name>K9EA97_9LACT</name>
<reference evidence="6 7" key="1">
    <citation type="submission" date="2012-09" db="EMBL/GenBank/DDBJ databases">
        <title>The Genome Sequence of Alloiococcus otitis ATCC 51267.</title>
        <authorList>
            <consortium name="The Broad Institute Genome Sequencing Platform"/>
            <person name="Earl A."/>
            <person name="Ward D."/>
            <person name="Feldgarden M."/>
            <person name="Gevers D."/>
            <person name="Huys G."/>
            <person name="Walker B."/>
            <person name="Young S.K."/>
            <person name="Zeng Q."/>
            <person name="Gargeya S."/>
            <person name="Fitzgerald M."/>
            <person name="Haas B."/>
            <person name="Abouelleil A."/>
            <person name="Alvarado L."/>
            <person name="Arachchi H.M."/>
            <person name="Berlin A.M."/>
            <person name="Chapman S.B."/>
            <person name="Goldberg J."/>
            <person name="Griggs A."/>
            <person name="Gujja S."/>
            <person name="Hansen M."/>
            <person name="Howarth C."/>
            <person name="Imamovic A."/>
            <person name="Larimer J."/>
            <person name="McCowen C."/>
            <person name="Montmayeur A."/>
            <person name="Murphy C."/>
            <person name="Neiman D."/>
            <person name="Pearson M."/>
            <person name="Priest M."/>
            <person name="Roberts A."/>
            <person name="Saif S."/>
            <person name="Shea T."/>
            <person name="Sisk P."/>
            <person name="Sykes S."/>
            <person name="Wortman J."/>
            <person name="Nusbaum C."/>
            <person name="Birren B."/>
        </authorList>
    </citation>
    <scope>NUCLEOTIDE SEQUENCE [LARGE SCALE GENOMIC DNA]</scope>
    <source>
        <strain evidence="6 7">ATCC 51267</strain>
    </source>
</reference>
<dbReference type="Proteomes" id="UP000009875">
    <property type="component" value="Unassembled WGS sequence"/>
</dbReference>
<dbReference type="Pfam" id="PF21018">
    <property type="entry name" value="BipA_C"/>
    <property type="match status" value="1"/>
</dbReference>
<dbReference type="AlphaFoldDB" id="K9EA97"/>
<keyword evidence="4" id="KW-0378">Hydrolase</keyword>
<comment type="subunit">
    <text evidence="4">Monomer.</text>
</comment>
<keyword evidence="1 4" id="KW-0547">Nucleotide-binding</keyword>
<dbReference type="GO" id="GO:0010467">
    <property type="term" value="P:gene expression"/>
    <property type="evidence" value="ECO:0007669"/>
    <property type="project" value="UniProtKB-ARBA"/>
</dbReference>
<dbReference type="InterPro" id="IPR047042">
    <property type="entry name" value="BipA_II"/>
</dbReference>
<dbReference type="InterPro" id="IPR047041">
    <property type="entry name" value="BipA_GTP-bd_dom"/>
</dbReference>
<feature type="domain" description="Tr-type G" evidence="5">
    <location>
        <begin position="5"/>
        <end position="202"/>
    </location>
</feature>
<dbReference type="RefSeq" id="WP_003776414.1">
    <property type="nucleotide sequence ID" value="NZ_JH992957.1"/>
</dbReference>
<evidence type="ECO:0000259" key="5">
    <source>
        <dbReference type="PROSITE" id="PS51722"/>
    </source>
</evidence>
<comment type="subcellular location">
    <subcellularLocation>
        <location evidence="4">Cytoplasm</location>
    </subcellularLocation>
    <text evidence="4">Binds to ribosomes.</text>
</comment>
<keyword evidence="4" id="KW-0699">rRNA-binding</keyword>
<dbReference type="GO" id="GO:1990904">
    <property type="term" value="C:ribonucleoprotein complex"/>
    <property type="evidence" value="ECO:0007669"/>
    <property type="project" value="TreeGrafter"/>
</dbReference>
<dbReference type="InterPro" id="IPR005225">
    <property type="entry name" value="Small_GTP-bd"/>
</dbReference>
<dbReference type="InterPro" id="IPR006298">
    <property type="entry name" value="BipA"/>
</dbReference>
<dbReference type="InterPro" id="IPR000640">
    <property type="entry name" value="EFG_V-like"/>
</dbReference>
<dbReference type="eggNOG" id="COG1217">
    <property type="taxonomic scope" value="Bacteria"/>
</dbReference>
<keyword evidence="4" id="KW-0820">tRNA-binding</keyword>
<dbReference type="HAMAP" id="MF_00849">
    <property type="entry name" value="BipA"/>
    <property type="match status" value="1"/>
</dbReference>
<dbReference type="Gene3D" id="3.30.70.240">
    <property type="match status" value="1"/>
</dbReference>
<evidence type="ECO:0000256" key="1">
    <source>
        <dbReference type="ARBA" id="ARBA00022741"/>
    </source>
</evidence>
<dbReference type="InterPro" id="IPR047043">
    <property type="entry name" value="BipA_III"/>
</dbReference>
<keyword evidence="7" id="KW-1185">Reference proteome</keyword>
<dbReference type="Pfam" id="PF03144">
    <property type="entry name" value="GTP_EFTU_D2"/>
    <property type="match status" value="1"/>
</dbReference>
<dbReference type="Pfam" id="PF00679">
    <property type="entry name" value="EFG_C"/>
    <property type="match status" value="1"/>
</dbReference>
<dbReference type="GO" id="GO:0043022">
    <property type="term" value="F:ribosome binding"/>
    <property type="evidence" value="ECO:0007669"/>
    <property type="project" value="UniProtKB-UniRule"/>
</dbReference>
<gene>
    <name evidence="4" type="primary">bipA</name>
    <name evidence="6" type="ORF">HMPREF9698_00191</name>
</gene>
<dbReference type="PRINTS" id="PR00315">
    <property type="entry name" value="ELONGATNFCT"/>
</dbReference>
<dbReference type="InterPro" id="IPR048876">
    <property type="entry name" value="BipA_C"/>
</dbReference>
<feature type="binding site" evidence="4">
    <location>
        <begin position="17"/>
        <end position="22"/>
    </location>
    <ligand>
        <name>GTP</name>
        <dbReference type="ChEBI" id="CHEBI:37565"/>
    </ligand>
</feature>
<dbReference type="FunFam" id="3.40.50.300:FF:000055">
    <property type="entry name" value="GTP-binding protein TypA"/>
    <property type="match status" value="1"/>
</dbReference>
<dbReference type="SUPFAM" id="SSF50447">
    <property type="entry name" value="Translation proteins"/>
    <property type="match status" value="1"/>
</dbReference>
<dbReference type="FunFam" id="2.40.30.10:FF:000016">
    <property type="entry name" value="GTP-binding protein TypA"/>
    <property type="match status" value="1"/>
</dbReference>
<dbReference type="SUPFAM" id="SSF52540">
    <property type="entry name" value="P-loop containing nucleoside triphosphate hydrolases"/>
    <property type="match status" value="1"/>
</dbReference>
<dbReference type="CDD" id="cd16263">
    <property type="entry name" value="BipA_III"/>
    <property type="match status" value="1"/>
</dbReference>
<comment type="function">
    <text evidence="4">A 50S ribosomal subunit assembly protein with GTPase activity, required for 50S subunit assembly at low temperatures, may also play a role in translation. Binds GTP and analogs. Binds the 70S ribosome between the 30S and 50S subunits, in a similar position as ribosome-bound EF-G; it contacts a number of ribosomal proteins, both rRNAs and the A-site tRNA.</text>
</comment>
<dbReference type="CDD" id="cd03691">
    <property type="entry name" value="BipA_TypA_II"/>
    <property type="match status" value="1"/>
</dbReference>
<dbReference type="GO" id="GO:0000049">
    <property type="term" value="F:tRNA binding"/>
    <property type="evidence" value="ECO:0007669"/>
    <property type="project" value="UniProtKB-KW"/>
</dbReference>
<organism evidence="6 7">
    <name type="scientific">Alloiococcus otitis ATCC 51267</name>
    <dbReference type="NCBI Taxonomy" id="883081"/>
    <lineage>
        <taxon>Bacteria</taxon>
        <taxon>Bacillati</taxon>
        <taxon>Bacillota</taxon>
        <taxon>Bacilli</taxon>
        <taxon>Lactobacillales</taxon>
        <taxon>Carnobacteriaceae</taxon>
        <taxon>Alloiococcus</taxon>
    </lineage>
</organism>
<comment type="caution">
    <text evidence="6">The sequence shown here is derived from an EMBL/GenBank/DDBJ whole genome shotgun (WGS) entry which is preliminary data.</text>
</comment>
<dbReference type="HOGENOM" id="CLU_017016_4_0_9"/>
<feature type="binding site" evidence="4">
    <location>
        <begin position="130"/>
        <end position="133"/>
    </location>
    <ligand>
        <name>GTP</name>
        <dbReference type="ChEBI" id="CHEBI:37565"/>
    </ligand>
</feature>
<dbReference type="InterPro" id="IPR000795">
    <property type="entry name" value="T_Tr_GTP-bd_dom"/>
</dbReference>
<dbReference type="PANTHER" id="PTHR42908:SF8">
    <property type="entry name" value="TR-TYPE G DOMAIN-CONTAINING PROTEIN"/>
    <property type="match status" value="1"/>
</dbReference>
<comment type="similarity">
    <text evidence="4">Belongs to the TRAFAC class translation factor GTPase superfamily. Classic translation factor GTPase family. BipA subfamily.</text>
</comment>
<dbReference type="Gene3D" id="2.40.50.250">
    <property type="entry name" value="bipa protein"/>
    <property type="match status" value="1"/>
</dbReference>
<dbReference type="PATRIC" id="fig|883081.3.peg.193"/>
<dbReference type="SMART" id="SM00838">
    <property type="entry name" value="EFG_C"/>
    <property type="match status" value="1"/>
</dbReference>
<dbReference type="Gene3D" id="3.30.70.870">
    <property type="entry name" value="Elongation Factor G (Translational Gtpase), domain 3"/>
    <property type="match status" value="1"/>
</dbReference>
<dbReference type="PROSITE" id="PS51722">
    <property type="entry name" value="G_TR_2"/>
    <property type="match status" value="1"/>
</dbReference>
<evidence type="ECO:0000313" key="6">
    <source>
        <dbReference type="EMBL" id="EKU94159.1"/>
    </source>
</evidence>
<keyword evidence="4" id="KW-0963">Cytoplasm</keyword>
<dbReference type="CDD" id="cd01891">
    <property type="entry name" value="TypA_BipA"/>
    <property type="match status" value="1"/>
</dbReference>
<dbReference type="GO" id="GO:0009409">
    <property type="term" value="P:response to cold"/>
    <property type="evidence" value="ECO:0007669"/>
    <property type="project" value="UniProtKB-ARBA"/>
</dbReference>
<dbReference type="InterPro" id="IPR027417">
    <property type="entry name" value="P-loop_NTPase"/>
</dbReference>
<comment type="catalytic activity">
    <reaction evidence="3 4">
        <text>GTP + H2O = GDP + phosphate + H(+)</text>
        <dbReference type="Rhea" id="RHEA:19669"/>
        <dbReference type="ChEBI" id="CHEBI:15377"/>
        <dbReference type="ChEBI" id="CHEBI:15378"/>
        <dbReference type="ChEBI" id="CHEBI:37565"/>
        <dbReference type="ChEBI" id="CHEBI:43474"/>
        <dbReference type="ChEBI" id="CHEBI:58189"/>
    </reaction>
</comment>
<evidence type="ECO:0000313" key="7">
    <source>
        <dbReference type="Proteomes" id="UP000009875"/>
    </source>
</evidence>
<dbReference type="PROSITE" id="PS00301">
    <property type="entry name" value="G_TR_1"/>
    <property type="match status" value="1"/>
</dbReference>
<dbReference type="PANTHER" id="PTHR42908">
    <property type="entry name" value="TRANSLATION ELONGATION FACTOR-RELATED"/>
    <property type="match status" value="1"/>
</dbReference>
<protein>
    <recommendedName>
        <fullName evidence="4">Large ribosomal subunit assembly factor BipA</fullName>
        <ecNumber evidence="4">3.6.5.-</ecNumber>
    </recommendedName>
    <alternativeName>
        <fullName evidence="4">GTP-binding protein BipA</fullName>
    </alternativeName>
</protein>
<dbReference type="GO" id="GO:0019843">
    <property type="term" value="F:rRNA binding"/>
    <property type="evidence" value="ECO:0007669"/>
    <property type="project" value="UniProtKB-KW"/>
</dbReference>
<dbReference type="InterPro" id="IPR042116">
    <property type="entry name" value="TypA/BipA_C"/>
</dbReference>
<evidence type="ECO:0000256" key="2">
    <source>
        <dbReference type="ARBA" id="ARBA00023134"/>
    </source>
</evidence>
<keyword evidence="4" id="KW-0694">RNA-binding</keyword>
<dbReference type="FunFam" id="3.30.70.870:FF:000003">
    <property type="entry name" value="GTP-binding protein TypA"/>
    <property type="match status" value="1"/>
</dbReference>
<evidence type="ECO:0000256" key="3">
    <source>
        <dbReference type="ARBA" id="ARBA00048548"/>
    </source>
</evidence>
<dbReference type="FunFam" id="2.40.50.250:FF:000001">
    <property type="entry name" value="GTP-binding protein TypA"/>
    <property type="match status" value="1"/>
</dbReference>
<dbReference type="CDD" id="cd03710">
    <property type="entry name" value="BipA_TypA_C"/>
    <property type="match status" value="1"/>
</dbReference>
<sequence length="609" mass="68100">MKKRDDIRNIAIIAHVDHGKTTLVNQLLEQSDTLDSHTEIGERAMDSDDIEKERGITILAKNTAVQYGDTLINILDTPGHADFGGEVERIMKMVDGVILIVDAYEGTMPQTRFVLKKALEQDLQPIVVVNKIDKPTAQPEKVVDEVLDLLIELEADEDQLEFPVVYASALNGTSSFSDQAGDQEETMDPIFQTILDKIPAPIDNSEEPLQFQVSLLDYNDYVGRIGIGRVFRGTISVGDNVSLSKLDGSVKNFRVTKLFGYFGLERREIQSAKAGDLIAVSGFEDIFVGETVTPTDQVDPLPVLHIDEPTLQMTFLANNSPFAGREGKWVTSSKIEERLFTQLQTDVSLRVDQTDSPDVWKVSGRGELHLSVLIENMRREGYELQVSKPEVITKEIDGVKCEPFERVQIDSPEEYMGNIIEALGQRKGEMLDMVHTGNGQVRIVFQVPARGLIGFSNEFMSMTHGYGILNHSFDEYAPMVEGNTGERKNGALVSMENGQATTYSIMNLEDRGTIFVEPGTEVYAGMIVGMNNRDNDLTVNIIKEKQKTNVRSATKDQTSVIKRPKIMSLEESLEFITDDEYVEVTPESIRLRKKILDKNTREKANKRKG</sequence>
<keyword evidence="2 4" id="KW-0342">GTP-binding</keyword>
<dbReference type="SUPFAM" id="SSF54980">
    <property type="entry name" value="EF-G C-terminal domain-like"/>
    <property type="match status" value="2"/>
</dbReference>
<dbReference type="InterPro" id="IPR009000">
    <property type="entry name" value="Transl_B-barrel_sf"/>
</dbReference>
<dbReference type="EC" id="3.6.5.-" evidence="4"/>
<dbReference type="EMBL" id="AGXA01000004">
    <property type="protein sequence ID" value="EKU94159.1"/>
    <property type="molecule type" value="Genomic_DNA"/>
</dbReference>
<dbReference type="FunFam" id="3.30.70.240:FF:000002">
    <property type="entry name" value="GTP-binding protein TypA"/>
    <property type="match status" value="1"/>
</dbReference>
<dbReference type="InterPro" id="IPR031157">
    <property type="entry name" value="G_TR_CS"/>
</dbReference>
<dbReference type="Pfam" id="PF00009">
    <property type="entry name" value="GTP_EFTU"/>
    <property type="match status" value="1"/>
</dbReference>
<dbReference type="NCBIfam" id="TIGR00231">
    <property type="entry name" value="small_GTP"/>
    <property type="match status" value="1"/>
</dbReference>
<dbReference type="STRING" id="883081.HMPREF9698_00191"/>
<dbReference type="InterPro" id="IPR035651">
    <property type="entry name" value="BipA_V"/>
</dbReference>
<dbReference type="GO" id="GO:0000027">
    <property type="term" value="P:ribosomal large subunit assembly"/>
    <property type="evidence" value="ECO:0007669"/>
    <property type="project" value="UniProtKB-UniRule"/>
</dbReference>
<dbReference type="Gene3D" id="3.40.50.300">
    <property type="entry name" value="P-loop containing nucleotide triphosphate hydrolases"/>
    <property type="match status" value="1"/>
</dbReference>
<dbReference type="Gene3D" id="2.40.30.10">
    <property type="entry name" value="Translation factors"/>
    <property type="match status" value="1"/>
</dbReference>